<organism evidence="1 2">
    <name type="scientific">Meloidogyne hapla</name>
    <name type="common">Root-knot nematode worm</name>
    <dbReference type="NCBI Taxonomy" id="6305"/>
    <lineage>
        <taxon>Eukaryota</taxon>
        <taxon>Metazoa</taxon>
        <taxon>Ecdysozoa</taxon>
        <taxon>Nematoda</taxon>
        <taxon>Chromadorea</taxon>
        <taxon>Rhabditida</taxon>
        <taxon>Tylenchina</taxon>
        <taxon>Tylenchomorpha</taxon>
        <taxon>Tylenchoidea</taxon>
        <taxon>Meloidogynidae</taxon>
        <taxon>Meloidogyninae</taxon>
        <taxon>Meloidogyne</taxon>
    </lineage>
</organism>
<evidence type="ECO:0000313" key="2">
    <source>
        <dbReference type="WBParaSite" id="MhA1_Contig185.frz3.gene4"/>
    </source>
</evidence>
<name>A0A1I8BCH2_MELHA</name>
<evidence type="ECO:0000313" key="1">
    <source>
        <dbReference type="Proteomes" id="UP000095281"/>
    </source>
</evidence>
<reference evidence="2" key="1">
    <citation type="submission" date="2016-11" db="UniProtKB">
        <authorList>
            <consortium name="WormBaseParasite"/>
        </authorList>
    </citation>
    <scope>IDENTIFICATION</scope>
</reference>
<protein>
    <submittedName>
        <fullName evidence="2">DUF3085 domain-containing protein</fullName>
    </submittedName>
</protein>
<dbReference type="AlphaFoldDB" id="A0A1I8BCH2"/>
<accession>A0A1I8BCH2</accession>
<dbReference type="Proteomes" id="UP000095281">
    <property type="component" value="Unplaced"/>
</dbReference>
<dbReference type="WBParaSite" id="MhA1_Contig185.frz3.gene4">
    <property type="protein sequence ID" value="MhA1_Contig185.frz3.gene4"/>
    <property type="gene ID" value="MhA1_Contig185.frz3.gene4"/>
</dbReference>
<sequence>MTITYDVLNDMIRNGKIDTVVMGFAGAGYELSNPDSGYPDCHLFADLHAIHILTWAEGTALAIANPHSASQKNWKNLKTAQPHHQWMNISVSSDVEPFMRSVRNKLEEAGEIWQNIYI</sequence>
<proteinExistence type="predicted"/>
<keyword evidence="1" id="KW-1185">Reference proteome</keyword>